<dbReference type="RefSeq" id="WP_117559807.1">
    <property type="nucleotide sequence ID" value="NZ_JAAITT010000058.1"/>
</dbReference>
<keyword evidence="2" id="KW-1185">Reference proteome</keyword>
<proteinExistence type="predicted"/>
<sequence>MKIELTERELRYLNRVVNVRLDELLERCARIRRIRSLDDINTSERFSIAESEIKVLKSVHDKVADALSDSSLS</sequence>
<protein>
    <submittedName>
        <fullName evidence="1">Uncharacterized protein</fullName>
    </submittedName>
</protein>
<dbReference type="EMBL" id="JAAITT010000058">
    <property type="protein sequence ID" value="NSJ52132.1"/>
    <property type="molecule type" value="Genomic_DNA"/>
</dbReference>
<dbReference type="Proteomes" id="UP000669239">
    <property type="component" value="Unassembled WGS sequence"/>
</dbReference>
<gene>
    <name evidence="1" type="ORF">G5B36_26105</name>
</gene>
<reference evidence="1 2" key="1">
    <citation type="journal article" date="2020" name="Cell Host Microbe">
        <title>Functional and Genomic Variation between Human-Derived Isolates of Lachnospiraceae Reveals Inter- and Intra-Species Diversity.</title>
        <authorList>
            <person name="Sorbara M.T."/>
            <person name="Littmann E.R."/>
            <person name="Fontana E."/>
            <person name="Moody T.U."/>
            <person name="Kohout C.E."/>
            <person name="Gjonbalaj M."/>
            <person name="Eaton V."/>
            <person name="Seok R."/>
            <person name="Leiner I.M."/>
            <person name="Pamer E.G."/>
        </authorList>
    </citation>
    <scope>NUCLEOTIDE SEQUENCE [LARGE SCALE GENOMIC DNA]</scope>
    <source>
        <strain evidence="1 2">MSK.1.17</strain>
    </source>
</reference>
<comment type="caution">
    <text evidence="1">The sequence shown here is derived from an EMBL/GenBank/DDBJ whole genome shotgun (WGS) entry which is preliminary data.</text>
</comment>
<name>A0ABX2HRY2_9FIRM</name>
<organism evidence="1 2">
    <name type="scientific">Enterocloster aldenensis</name>
    <dbReference type="NCBI Taxonomy" id="358742"/>
    <lineage>
        <taxon>Bacteria</taxon>
        <taxon>Bacillati</taxon>
        <taxon>Bacillota</taxon>
        <taxon>Clostridia</taxon>
        <taxon>Lachnospirales</taxon>
        <taxon>Lachnospiraceae</taxon>
        <taxon>Enterocloster</taxon>
    </lineage>
</organism>
<accession>A0ABX2HRY2</accession>
<evidence type="ECO:0000313" key="1">
    <source>
        <dbReference type="EMBL" id="NSJ52132.1"/>
    </source>
</evidence>
<evidence type="ECO:0000313" key="2">
    <source>
        <dbReference type="Proteomes" id="UP000669239"/>
    </source>
</evidence>